<dbReference type="InParanoid" id="A0A3Q7EVN2"/>
<dbReference type="Proteomes" id="UP000004994">
    <property type="component" value="Chromosome 1"/>
</dbReference>
<keyword evidence="2" id="KW-1185">Reference proteome</keyword>
<sequence>MGTGASEVQVSDYPRHHFSCSEAKMWIEALYTGRQFHGYVIRKVHDMKPDFSVYKWLLEMYDKALMINDNSPIYFGSSYRPQRYLPPQLSANLKVFKVFSAFEFKYHL</sequence>
<evidence type="ECO:0000313" key="1">
    <source>
        <dbReference type="EnsemblPlants" id="Solyc01g110925.1.1"/>
    </source>
</evidence>
<dbReference type="Gramene" id="Solyc01g110925.1.1">
    <property type="protein sequence ID" value="Solyc01g110925.1.1"/>
    <property type="gene ID" value="Solyc01g110925.1"/>
</dbReference>
<name>A0A3Q7EVN2_SOLLC</name>
<organism evidence="1">
    <name type="scientific">Solanum lycopersicum</name>
    <name type="common">Tomato</name>
    <name type="synonym">Lycopersicon esculentum</name>
    <dbReference type="NCBI Taxonomy" id="4081"/>
    <lineage>
        <taxon>Eukaryota</taxon>
        <taxon>Viridiplantae</taxon>
        <taxon>Streptophyta</taxon>
        <taxon>Embryophyta</taxon>
        <taxon>Tracheophyta</taxon>
        <taxon>Spermatophyta</taxon>
        <taxon>Magnoliopsida</taxon>
        <taxon>eudicotyledons</taxon>
        <taxon>Gunneridae</taxon>
        <taxon>Pentapetalae</taxon>
        <taxon>asterids</taxon>
        <taxon>lamiids</taxon>
        <taxon>Solanales</taxon>
        <taxon>Solanaceae</taxon>
        <taxon>Solanoideae</taxon>
        <taxon>Solaneae</taxon>
        <taxon>Solanum</taxon>
        <taxon>Solanum subgen. Lycopersicon</taxon>
    </lineage>
</organism>
<accession>A0A3Q7EVN2</accession>
<proteinExistence type="predicted"/>
<dbReference type="AlphaFoldDB" id="A0A3Q7EVN2"/>
<reference evidence="1" key="1">
    <citation type="journal article" date="2012" name="Nature">
        <title>The tomato genome sequence provides insights into fleshy fruit evolution.</title>
        <authorList>
            <consortium name="Tomato Genome Consortium"/>
        </authorList>
    </citation>
    <scope>NUCLEOTIDE SEQUENCE [LARGE SCALE GENOMIC DNA]</scope>
    <source>
        <strain evidence="1">cv. Heinz 1706</strain>
    </source>
</reference>
<protein>
    <submittedName>
        <fullName evidence="1">Uncharacterized protein</fullName>
    </submittedName>
</protein>
<reference evidence="1" key="2">
    <citation type="submission" date="2019-01" db="UniProtKB">
        <authorList>
            <consortium name="EnsemblPlants"/>
        </authorList>
    </citation>
    <scope>IDENTIFICATION</scope>
    <source>
        <strain evidence="1">cv. Heinz 1706</strain>
    </source>
</reference>
<dbReference type="EnsemblPlants" id="Solyc01g110925.1.1">
    <property type="protein sequence ID" value="Solyc01g110925.1.1"/>
    <property type="gene ID" value="Solyc01g110925.1"/>
</dbReference>
<evidence type="ECO:0000313" key="2">
    <source>
        <dbReference type="Proteomes" id="UP000004994"/>
    </source>
</evidence>